<organism evidence="3 4">
    <name type="scientific">Microthyrium microscopicum</name>
    <dbReference type="NCBI Taxonomy" id="703497"/>
    <lineage>
        <taxon>Eukaryota</taxon>
        <taxon>Fungi</taxon>
        <taxon>Dikarya</taxon>
        <taxon>Ascomycota</taxon>
        <taxon>Pezizomycotina</taxon>
        <taxon>Dothideomycetes</taxon>
        <taxon>Dothideomycetes incertae sedis</taxon>
        <taxon>Microthyriales</taxon>
        <taxon>Microthyriaceae</taxon>
        <taxon>Microthyrium</taxon>
    </lineage>
</organism>
<dbReference type="InterPro" id="IPR003462">
    <property type="entry name" value="ODC_Mu_crystall"/>
</dbReference>
<reference evidence="3" key="1">
    <citation type="journal article" date="2020" name="Stud. Mycol.">
        <title>101 Dothideomycetes genomes: a test case for predicting lifestyles and emergence of pathogens.</title>
        <authorList>
            <person name="Haridas S."/>
            <person name="Albert R."/>
            <person name="Binder M."/>
            <person name="Bloem J."/>
            <person name="Labutti K."/>
            <person name="Salamov A."/>
            <person name="Andreopoulos B."/>
            <person name="Baker S."/>
            <person name="Barry K."/>
            <person name="Bills G."/>
            <person name="Bluhm B."/>
            <person name="Cannon C."/>
            <person name="Castanera R."/>
            <person name="Culley D."/>
            <person name="Daum C."/>
            <person name="Ezra D."/>
            <person name="Gonzalez J."/>
            <person name="Henrissat B."/>
            <person name="Kuo A."/>
            <person name="Liang C."/>
            <person name="Lipzen A."/>
            <person name="Lutzoni F."/>
            <person name="Magnuson J."/>
            <person name="Mondo S."/>
            <person name="Nolan M."/>
            <person name="Ohm R."/>
            <person name="Pangilinan J."/>
            <person name="Park H.-J."/>
            <person name="Ramirez L."/>
            <person name="Alfaro M."/>
            <person name="Sun H."/>
            <person name="Tritt A."/>
            <person name="Yoshinaga Y."/>
            <person name="Zwiers L.-H."/>
            <person name="Turgeon B."/>
            <person name="Goodwin S."/>
            <person name="Spatafora J."/>
            <person name="Crous P."/>
            <person name="Grigoriev I."/>
        </authorList>
    </citation>
    <scope>NUCLEOTIDE SEQUENCE</scope>
    <source>
        <strain evidence="3">CBS 115976</strain>
    </source>
</reference>
<proteinExistence type="inferred from homology"/>
<feature type="compositionally biased region" description="Polar residues" evidence="2">
    <location>
        <begin position="41"/>
        <end position="56"/>
    </location>
</feature>
<dbReference type="InterPro" id="IPR036291">
    <property type="entry name" value="NAD(P)-bd_dom_sf"/>
</dbReference>
<dbReference type="PANTHER" id="PTHR13812:SF19">
    <property type="entry name" value="KETIMINE REDUCTASE MU-CRYSTALLIN"/>
    <property type="match status" value="1"/>
</dbReference>
<keyword evidence="4" id="KW-1185">Reference proteome</keyword>
<feature type="compositionally biased region" description="Low complexity" evidence="2">
    <location>
        <begin position="107"/>
        <end position="129"/>
    </location>
</feature>
<feature type="region of interest" description="Disordered" evidence="2">
    <location>
        <begin position="41"/>
        <end position="77"/>
    </location>
</feature>
<dbReference type="OrthoDB" id="41492at2759"/>
<dbReference type="SUPFAM" id="SSF51735">
    <property type="entry name" value="NAD(P)-binding Rossmann-fold domains"/>
    <property type="match status" value="1"/>
</dbReference>
<gene>
    <name evidence="3" type="ORF">BT63DRAFT_419590</name>
</gene>
<comment type="similarity">
    <text evidence="1">Belongs to the ornithine cyclodeaminase/mu-crystallin family.</text>
</comment>
<name>A0A6A6UPV1_9PEZI</name>
<dbReference type="FunFam" id="3.40.50.720:FF:000577">
    <property type="entry name" value="Proline utilization protein PrnX, putative"/>
    <property type="match status" value="1"/>
</dbReference>
<feature type="region of interest" description="Disordered" evidence="2">
    <location>
        <begin position="91"/>
        <end position="148"/>
    </location>
</feature>
<feature type="region of interest" description="Disordered" evidence="2">
    <location>
        <begin position="390"/>
        <end position="421"/>
    </location>
</feature>
<evidence type="ECO:0000313" key="4">
    <source>
        <dbReference type="Proteomes" id="UP000799302"/>
    </source>
</evidence>
<sequence>MSKPPLTILTDDDVRTLLHSLTREDIIKLHQSLANSLHYYSSGDTDENNNNCSASFQPGRVTMNRKDKSSTLFMPGSSSDGMGFKVVTLAESKRDSPGLPVDEESTRSSISSMSISHSNSTSSQTASDIPSYPASAPDSTLSGSTAVSNVTTSPAGSLTLLDRQGSPRAFINASEITAFRTALASTLLFAKRQNVHDVVIFGAGKQAYWHARLALLLRGPDIHHLNIINRSFESGVELFKKLFKTEYPVPVSHPKTEMVTPAHTEYARHLKSLLRSASVIFCTTPSTTPLFPHDILTSTEGRRKGRYIAAIGSFKPHMVELHPDIIKQAVAPHHGHHFHKHAKQGGAVVVDSVEACLREAGELVQAGLGGREVVELGELIMLKRDALQRKAERQSGSESSSLSEGVQFGRGDKKKGDADDDGGLVDWLQRGNVIYKSVGMALMDCVVGNDLVRLADAKGIGIKIDNF</sequence>
<protein>
    <submittedName>
        <fullName evidence="3">NAD(P)-binding protein</fullName>
    </submittedName>
</protein>
<evidence type="ECO:0000256" key="2">
    <source>
        <dbReference type="SAM" id="MobiDB-lite"/>
    </source>
</evidence>
<dbReference type="Gene3D" id="3.30.1780.10">
    <property type="entry name" value="ornithine cyclodeaminase, domain 1"/>
    <property type="match status" value="1"/>
</dbReference>
<dbReference type="Proteomes" id="UP000799302">
    <property type="component" value="Unassembled WGS sequence"/>
</dbReference>
<dbReference type="InterPro" id="IPR023401">
    <property type="entry name" value="ODC_N"/>
</dbReference>
<feature type="compositionally biased region" description="Low complexity" evidence="2">
    <location>
        <begin position="396"/>
        <end position="405"/>
    </location>
</feature>
<dbReference type="EMBL" id="MU004230">
    <property type="protein sequence ID" value="KAF2674292.1"/>
    <property type="molecule type" value="Genomic_DNA"/>
</dbReference>
<dbReference type="PANTHER" id="PTHR13812">
    <property type="entry name" value="KETIMINE REDUCTASE MU-CRYSTALLIN"/>
    <property type="match status" value="1"/>
</dbReference>
<dbReference type="GO" id="GO:0005737">
    <property type="term" value="C:cytoplasm"/>
    <property type="evidence" value="ECO:0007669"/>
    <property type="project" value="TreeGrafter"/>
</dbReference>
<accession>A0A6A6UPV1</accession>
<evidence type="ECO:0000256" key="1">
    <source>
        <dbReference type="ARBA" id="ARBA00008903"/>
    </source>
</evidence>
<feature type="compositionally biased region" description="Polar residues" evidence="2">
    <location>
        <begin position="137"/>
        <end position="148"/>
    </location>
</feature>
<dbReference type="Pfam" id="PF02423">
    <property type="entry name" value="OCD_Mu_crystall"/>
    <property type="match status" value="1"/>
</dbReference>
<dbReference type="Gene3D" id="3.40.50.720">
    <property type="entry name" value="NAD(P)-binding Rossmann-like Domain"/>
    <property type="match status" value="1"/>
</dbReference>
<evidence type="ECO:0000313" key="3">
    <source>
        <dbReference type="EMBL" id="KAF2674292.1"/>
    </source>
</evidence>
<dbReference type="AlphaFoldDB" id="A0A6A6UPV1"/>